<dbReference type="GO" id="GO:0098552">
    <property type="term" value="C:side of membrane"/>
    <property type="evidence" value="ECO:0007669"/>
    <property type="project" value="UniProtKB-KW"/>
</dbReference>
<feature type="compositionally biased region" description="Basic and acidic residues" evidence="9">
    <location>
        <begin position="172"/>
        <end position="182"/>
    </location>
</feature>
<keyword evidence="8" id="KW-0449">Lipoprotein</keyword>
<evidence type="ECO:0000256" key="4">
    <source>
        <dbReference type="ARBA" id="ARBA00022622"/>
    </source>
</evidence>
<keyword evidence="7" id="KW-0325">Glycoprotein</keyword>
<evidence type="ECO:0000256" key="3">
    <source>
        <dbReference type="ARBA" id="ARBA00022475"/>
    </source>
</evidence>
<evidence type="ECO:0000256" key="2">
    <source>
        <dbReference type="ARBA" id="ARBA00004609"/>
    </source>
</evidence>
<keyword evidence="4" id="KW-0336">GPI-anchor</keyword>
<dbReference type="AlphaFoldDB" id="A0A1G4I023"/>
<feature type="region of interest" description="Disordered" evidence="9">
    <location>
        <begin position="163"/>
        <end position="182"/>
    </location>
</feature>
<dbReference type="GeneID" id="92380416"/>
<accession>A0A1G4I023</accession>
<gene>
    <name evidence="11" type="ORF">TEOVI_000648200</name>
</gene>
<dbReference type="Proteomes" id="UP000195570">
    <property type="component" value="Unassembled WGS sequence"/>
</dbReference>
<evidence type="ECO:0000256" key="5">
    <source>
        <dbReference type="ARBA" id="ARBA00022729"/>
    </source>
</evidence>
<feature type="domain" description="Trypanosome variant surface glycoprotein B-type N-terminal" evidence="10">
    <location>
        <begin position="43"/>
        <end position="173"/>
    </location>
</feature>
<dbReference type="Pfam" id="PF13206">
    <property type="entry name" value="VSG_B"/>
    <property type="match status" value="1"/>
</dbReference>
<keyword evidence="6" id="KW-0472">Membrane</keyword>
<dbReference type="GO" id="GO:0005886">
    <property type="term" value="C:plasma membrane"/>
    <property type="evidence" value="ECO:0007669"/>
    <property type="project" value="UniProtKB-SubCell"/>
</dbReference>
<evidence type="ECO:0000256" key="9">
    <source>
        <dbReference type="SAM" id="MobiDB-lite"/>
    </source>
</evidence>
<dbReference type="VEuPathDB" id="TriTrypDB:TEOVI_000648200"/>
<dbReference type="EMBL" id="CZPT02000203">
    <property type="protein sequence ID" value="SCU65002.1"/>
    <property type="molecule type" value="Genomic_DNA"/>
</dbReference>
<protein>
    <submittedName>
        <fullName evidence="11">Trypanosomal VSG domain containing protein, putative</fullName>
    </submittedName>
</protein>
<reference evidence="11" key="1">
    <citation type="submission" date="2016-09" db="EMBL/GenBank/DDBJ databases">
        <authorList>
            <person name="Hebert L."/>
            <person name="Moumen B."/>
        </authorList>
    </citation>
    <scope>NUCLEOTIDE SEQUENCE [LARGE SCALE GENOMIC DNA]</scope>
    <source>
        <strain evidence="11">OVI</strain>
    </source>
</reference>
<dbReference type="RefSeq" id="XP_067076667.1">
    <property type="nucleotide sequence ID" value="XM_067220566.1"/>
</dbReference>
<comment type="subcellular location">
    <subcellularLocation>
        <location evidence="2">Cell membrane</location>
        <topology evidence="2">Lipid-anchor</topology>
        <topology evidence="2">GPI-anchor</topology>
    </subcellularLocation>
</comment>
<evidence type="ECO:0000256" key="8">
    <source>
        <dbReference type="ARBA" id="ARBA00023288"/>
    </source>
</evidence>
<keyword evidence="12" id="KW-1185">Reference proteome</keyword>
<name>A0A1G4I023_TRYEQ</name>
<keyword evidence="3" id="KW-1003">Cell membrane</keyword>
<evidence type="ECO:0000313" key="11">
    <source>
        <dbReference type="EMBL" id="SCU65002.1"/>
    </source>
</evidence>
<evidence type="ECO:0000259" key="10">
    <source>
        <dbReference type="Pfam" id="PF13206"/>
    </source>
</evidence>
<comment type="caution">
    <text evidence="11">The sequence shown here is derived from an EMBL/GenBank/DDBJ whole genome shotgun (WGS) entry which is preliminary data.</text>
</comment>
<keyword evidence="5" id="KW-0732">Signal</keyword>
<organism evidence="11 12">
    <name type="scientific">Trypanosoma equiperdum</name>
    <dbReference type="NCBI Taxonomy" id="5694"/>
    <lineage>
        <taxon>Eukaryota</taxon>
        <taxon>Discoba</taxon>
        <taxon>Euglenozoa</taxon>
        <taxon>Kinetoplastea</taxon>
        <taxon>Metakinetoplastina</taxon>
        <taxon>Trypanosomatida</taxon>
        <taxon>Trypanosomatidae</taxon>
        <taxon>Trypanosoma</taxon>
    </lineage>
</organism>
<sequence>MRRLNHLLYQKLRTSKVVKDNARNLLQITRTVSLQGKAITSLVFLLAVYPTGTPAIQDGDNADAFAAICHIMQLQEAGAPEDVTPVDATAEISELKALNMSLSPQEWQQKLLKAGDQKVKWDDDENTDKKAHEEWKTSWDNWAGAKQLLTKQGGVSEKIKDSEIYKLQDQPESSHKNESQTF</sequence>
<comment type="function">
    <text evidence="1">VSG forms a coat on the surface of the parasite. The trypanosome evades the immune response of the host by expressing a series of antigenically distinct VSGs from an estimated 1000 VSG genes.</text>
</comment>
<dbReference type="InterPro" id="IPR025932">
    <property type="entry name" value="Trypano_VSG_B_N_dom"/>
</dbReference>
<evidence type="ECO:0000256" key="7">
    <source>
        <dbReference type="ARBA" id="ARBA00023180"/>
    </source>
</evidence>
<proteinExistence type="predicted"/>
<evidence type="ECO:0000256" key="1">
    <source>
        <dbReference type="ARBA" id="ARBA00002523"/>
    </source>
</evidence>
<evidence type="ECO:0000313" key="12">
    <source>
        <dbReference type="Proteomes" id="UP000195570"/>
    </source>
</evidence>
<evidence type="ECO:0000256" key="6">
    <source>
        <dbReference type="ARBA" id="ARBA00023136"/>
    </source>
</evidence>